<feature type="compositionally biased region" description="Basic and acidic residues" evidence="1">
    <location>
        <begin position="83"/>
        <end position="95"/>
    </location>
</feature>
<comment type="caution">
    <text evidence="2">The sequence shown here is derived from an EMBL/GenBank/DDBJ whole genome shotgun (WGS) entry which is preliminary data.</text>
</comment>
<keyword evidence="3" id="KW-1185">Reference proteome</keyword>
<evidence type="ECO:0000256" key="1">
    <source>
        <dbReference type="SAM" id="MobiDB-lite"/>
    </source>
</evidence>
<reference evidence="2" key="1">
    <citation type="submission" date="2021-02" db="EMBL/GenBank/DDBJ databases">
        <authorList>
            <person name="Dougan E. K."/>
            <person name="Rhodes N."/>
            <person name="Thang M."/>
            <person name="Chan C."/>
        </authorList>
    </citation>
    <scope>NUCLEOTIDE SEQUENCE</scope>
</reference>
<dbReference type="Proteomes" id="UP000654075">
    <property type="component" value="Unassembled WGS sequence"/>
</dbReference>
<feature type="compositionally biased region" description="Basic and acidic residues" evidence="1">
    <location>
        <begin position="183"/>
        <end position="193"/>
    </location>
</feature>
<gene>
    <name evidence="2" type="ORF">PGLA1383_LOCUS27992</name>
</gene>
<proteinExistence type="predicted"/>
<accession>A0A813FCE6</accession>
<sequence length="226" mass="24193">MGPMRCSFMIEFDGAIIEESLLLDNAGEQQAVLDHLSSLLIDCGEPEVVQNAARYLNHFRLAANAAASASLEEESVPSSAQRSKAEKAEPNEKNDSQLIAISAPKRRPFRKFLSWLIGSRASASQSAIQISDGSENDPAPGKEVRQPLPQARSTAWRKSATAPALAKKYLPWRRSATAPAPGKENDPAPRHSPDPQNASQAGPCSASKKEHENGGFSALILPSAVS</sequence>
<dbReference type="EMBL" id="CAJNNV010024556">
    <property type="protein sequence ID" value="CAE8610163.1"/>
    <property type="molecule type" value="Genomic_DNA"/>
</dbReference>
<protein>
    <submittedName>
        <fullName evidence="2">Uncharacterized protein</fullName>
    </submittedName>
</protein>
<evidence type="ECO:0000313" key="2">
    <source>
        <dbReference type="EMBL" id="CAE8610163.1"/>
    </source>
</evidence>
<dbReference type="AlphaFoldDB" id="A0A813FCE6"/>
<feature type="compositionally biased region" description="Low complexity" evidence="1">
    <location>
        <begin position="71"/>
        <end position="80"/>
    </location>
</feature>
<feature type="region of interest" description="Disordered" evidence="1">
    <location>
        <begin position="71"/>
        <end position="101"/>
    </location>
</feature>
<organism evidence="2 3">
    <name type="scientific">Polarella glacialis</name>
    <name type="common">Dinoflagellate</name>
    <dbReference type="NCBI Taxonomy" id="89957"/>
    <lineage>
        <taxon>Eukaryota</taxon>
        <taxon>Sar</taxon>
        <taxon>Alveolata</taxon>
        <taxon>Dinophyceae</taxon>
        <taxon>Suessiales</taxon>
        <taxon>Suessiaceae</taxon>
        <taxon>Polarella</taxon>
    </lineage>
</organism>
<name>A0A813FCE6_POLGL</name>
<evidence type="ECO:0000313" key="3">
    <source>
        <dbReference type="Proteomes" id="UP000654075"/>
    </source>
</evidence>
<feature type="region of interest" description="Disordered" evidence="1">
    <location>
        <begin position="127"/>
        <end position="226"/>
    </location>
</feature>